<sequence>MKNGGKERNEKWGSGRSVKLLKKKNTPTRGVAVIAEVDRFALLRGTSPDGLSSSLEFFSAFDKVGDPTAVGRVLPAFRRSSAGQPCPCSSLCSPT</sequence>
<proteinExistence type="predicted"/>
<reference evidence="2 3" key="1">
    <citation type="journal article" date="2021" name="BMC Genomics">
        <title>Datura genome reveals duplications of psychoactive alkaloid biosynthetic genes and high mutation rate following tissue culture.</title>
        <authorList>
            <person name="Rajewski A."/>
            <person name="Carter-House D."/>
            <person name="Stajich J."/>
            <person name="Litt A."/>
        </authorList>
    </citation>
    <scope>NUCLEOTIDE SEQUENCE [LARGE SCALE GENOMIC DNA]</scope>
    <source>
        <strain evidence="2">AR-01</strain>
    </source>
</reference>
<accession>A0ABS8WQ80</accession>
<feature type="compositionally biased region" description="Basic and acidic residues" evidence="1">
    <location>
        <begin position="1"/>
        <end position="13"/>
    </location>
</feature>
<comment type="caution">
    <text evidence="2">The sequence shown here is derived from an EMBL/GenBank/DDBJ whole genome shotgun (WGS) entry which is preliminary data.</text>
</comment>
<dbReference type="EMBL" id="JACEIK010010216">
    <property type="protein sequence ID" value="MCE3215059.1"/>
    <property type="molecule type" value="Genomic_DNA"/>
</dbReference>
<gene>
    <name evidence="2" type="ORF">HAX54_000709</name>
</gene>
<feature type="region of interest" description="Disordered" evidence="1">
    <location>
        <begin position="1"/>
        <end position="21"/>
    </location>
</feature>
<evidence type="ECO:0000256" key="1">
    <source>
        <dbReference type="SAM" id="MobiDB-lite"/>
    </source>
</evidence>
<dbReference type="Proteomes" id="UP000823775">
    <property type="component" value="Unassembled WGS sequence"/>
</dbReference>
<organism evidence="2 3">
    <name type="scientific">Datura stramonium</name>
    <name type="common">Jimsonweed</name>
    <name type="synonym">Common thornapple</name>
    <dbReference type="NCBI Taxonomy" id="4076"/>
    <lineage>
        <taxon>Eukaryota</taxon>
        <taxon>Viridiplantae</taxon>
        <taxon>Streptophyta</taxon>
        <taxon>Embryophyta</taxon>
        <taxon>Tracheophyta</taxon>
        <taxon>Spermatophyta</taxon>
        <taxon>Magnoliopsida</taxon>
        <taxon>eudicotyledons</taxon>
        <taxon>Gunneridae</taxon>
        <taxon>Pentapetalae</taxon>
        <taxon>asterids</taxon>
        <taxon>lamiids</taxon>
        <taxon>Solanales</taxon>
        <taxon>Solanaceae</taxon>
        <taxon>Solanoideae</taxon>
        <taxon>Datureae</taxon>
        <taxon>Datura</taxon>
    </lineage>
</organism>
<name>A0ABS8WQ80_DATST</name>
<keyword evidence="3" id="KW-1185">Reference proteome</keyword>
<evidence type="ECO:0000313" key="3">
    <source>
        <dbReference type="Proteomes" id="UP000823775"/>
    </source>
</evidence>
<evidence type="ECO:0000313" key="2">
    <source>
        <dbReference type="EMBL" id="MCE3215059.1"/>
    </source>
</evidence>
<protein>
    <submittedName>
        <fullName evidence="2">Uncharacterized protein</fullName>
    </submittedName>
</protein>